<evidence type="ECO:0000313" key="12">
    <source>
        <dbReference type="EMBL" id="OUO56285.1"/>
    </source>
</evidence>
<dbReference type="EC" id="6.3.5.7" evidence="3 10"/>
<dbReference type="InterPro" id="IPR020556">
    <property type="entry name" value="Amidase_CS"/>
</dbReference>
<keyword evidence="12" id="KW-0808">Transferase</keyword>
<keyword evidence="13" id="KW-1185">Reference proteome</keyword>
<proteinExistence type="inferred from homology"/>
<dbReference type="GO" id="GO:0016740">
    <property type="term" value="F:transferase activity"/>
    <property type="evidence" value="ECO:0007669"/>
    <property type="project" value="UniProtKB-KW"/>
</dbReference>
<gene>
    <name evidence="10 12" type="primary">gatA</name>
    <name evidence="12" type="ORF">B5F75_06620</name>
</gene>
<evidence type="ECO:0000256" key="5">
    <source>
        <dbReference type="ARBA" id="ARBA00022598"/>
    </source>
</evidence>
<dbReference type="InterPro" id="IPR023631">
    <property type="entry name" value="Amidase_dom"/>
</dbReference>
<dbReference type="PANTHER" id="PTHR11895:SF151">
    <property type="entry name" value="GLUTAMYL-TRNA(GLN) AMIDOTRANSFERASE SUBUNIT A"/>
    <property type="match status" value="1"/>
</dbReference>
<dbReference type="RefSeq" id="WP_239406355.1">
    <property type="nucleotide sequence ID" value="NZ_NFJD01000004.1"/>
</dbReference>
<dbReference type="InterPro" id="IPR000120">
    <property type="entry name" value="Amidase"/>
</dbReference>
<dbReference type="InterPro" id="IPR036928">
    <property type="entry name" value="AS_sf"/>
</dbReference>
<evidence type="ECO:0000256" key="6">
    <source>
        <dbReference type="ARBA" id="ARBA00022741"/>
    </source>
</evidence>
<evidence type="ECO:0000256" key="2">
    <source>
        <dbReference type="ARBA" id="ARBA00011123"/>
    </source>
</evidence>
<feature type="domain" description="Amidase" evidence="11">
    <location>
        <begin position="20"/>
        <end position="461"/>
    </location>
</feature>
<evidence type="ECO:0000256" key="7">
    <source>
        <dbReference type="ARBA" id="ARBA00022840"/>
    </source>
</evidence>
<dbReference type="GO" id="GO:0005524">
    <property type="term" value="F:ATP binding"/>
    <property type="evidence" value="ECO:0007669"/>
    <property type="project" value="UniProtKB-KW"/>
</dbReference>
<dbReference type="GO" id="GO:0006412">
    <property type="term" value="P:translation"/>
    <property type="evidence" value="ECO:0007669"/>
    <property type="project" value="UniProtKB-UniRule"/>
</dbReference>
<dbReference type="InterPro" id="IPR004412">
    <property type="entry name" value="GatA"/>
</dbReference>
<organism evidence="12 13">
    <name type="scientific">Candidatus Avelusimicrobium gallicola</name>
    <dbReference type="NCBI Taxonomy" id="2562704"/>
    <lineage>
        <taxon>Bacteria</taxon>
        <taxon>Pseudomonadati</taxon>
        <taxon>Elusimicrobiota</taxon>
        <taxon>Elusimicrobia</taxon>
        <taxon>Elusimicrobiales</taxon>
        <taxon>Elusimicrobiaceae</taxon>
        <taxon>Candidatus Avelusimicrobium</taxon>
    </lineage>
</organism>
<dbReference type="SUPFAM" id="SSF75304">
    <property type="entry name" value="Amidase signature (AS) enzymes"/>
    <property type="match status" value="1"/>
</dbReference>
<reference evidence="13" key="1">
    <citation type="submission" date="2017-04" db="EMBL/GenBank/DDBJ databases">
        <title>Function of individual gut microbiota members based on whole genome sequencing of pure cultures obtained from chicken caecum.</title>
        <authorList>
            <person name="Medvecky M."/>
            <person name="Cejkova D."/>
            <person name="Polansky O."/>
            <person name="Karasova D."/>
            <person name="Kubasova T."/>
            <person name="Cizek A."/>
            <person name="Rychlik I."/>
        </authorList>
    </citation>
    <scope>NUCLEOTIDE SEQUENCE [LARGE SCALE GENOMIC DNA]</scope>
    <source>
        <strain evidence="13">An273</strain>
    </source>
</reference>
<dbReference type="AlphaFoldDB" id="A0A1Y4DBP3"/>
<dbReference type="HAMAP" id="MF_00120">
    <property type="entry name" value="GatA"/>
    <property type="match status" value="1"/>
</dbReference>
<sequence>MMTALEIVKAVSAGEKTAEEITRQALAAIAQKNPDVNAFVEVFEQDALARAKEIDAKRARGEKLGALAGVPVGIKDNILYKGHKATCCSKMLENYVASYTSTVVERLLAADAVIIGRTNMDEFAMGSTNQTSVYGPVKNPANLECVPGGSSGGSAAAVAAGMVPVALGTDTGGSVRQPAGFCGVVGIKPGYGRISRYGIIAFASSADQVGILSSTVADAAKVLEIISGKDVHDSTSLEAPVPQYDAQFTNGLKGMKVGLPKGFLDGLGQDIKEKVTQAAARLKDLGAELVEVEVPLAKYAAPCYYIITSAEASSNLGRYDGIRYGYADNAAKDLNTYYEGSRAPFGLEVKKRLIIGTYALTSERYEECFLKAMKVRELIREDFKKAFEKVDVLLTPTSPTTAFKLGQHDEDPLALYLADLYTCQGNIGGLAGISVPFGKDAKGLPIGVQFYGPILKEEKILNAAYNLEKGL</sequence>
<dbReference type="Pfam" id="PF01425">
    <property type="entry name" value="Amidase"/>
    <property type="match status" value="1"/>
</dbReference>
<evidence type="ECO:0000256" key="8">
    <source>
        <dbReference type="ARBA" id="ARBA00022917"/>
    </source>
</evidence>
<name>A0A1Y4DBP3_9BACT</name>
<keyword evidence="7 10" id="KW-0067">ATP-binding</keyword>
<keyword evidence="8 10" id="KW-0648">Protein biosynthesis</keyword>
<feature type="active site" description="Acyl-ester intermediate" evidence="10">
    <location>
        <position position="174"/>
    </location>
</feature>
<evidence type="ECO:0000256" key="9">
    <source>
        <dbReference type="ARBA" id="ARBA00047407"/>
    </source>
</evidence>
<feature type="active site" description="Charge relay system" evidence="10">
    <location>
        <position position="150"/>
    </location>
</feature>
<comment type="caution">
    <text evidence="12">The sequence shown here is derived from an EMBL/GenBank/DDBJ whole genome shotgun (WGS) entry which is preliminary data.</text>
</comment>
<dbReference type="EMBL" id="NFJD01000004">
    <property type="protein sequence ID" value="OUO56285.1"/>
    <property type="molecule type" value="Genomic_DNA"/>
</dbReference>
<evidence type="ECO:0000256" key="10">
    <source>
        <dbReference type="HAMAP-Rule" id="MF_00120"/>
    </source>
</evidence>
<evidence type="ECO:0000256" key="3">
    <source>
        <dbReference type="ARBA" id="ARBA00012739"/>
    </source>
</evidence>
<dbReference type="GO" id="GO:0030956">
    <property type="term" value="C:glutamyl-tRNA(Gln) amidotransferase complex"/>
    <property type="evidence" value="ECO:0007669"/>
    <property type="project" value="InterPro"/>
</dbReference>
<comment type="subunit">
    <text evidence="2 10">Heterotrimer of A, B and C subunits.</text>
</comment>
<protein>
    <recommendedName>
        <fullName evidence="4 10">Glutamyl-tRNA(Gln) amidotransferase subunit A</fullName>
        <shortName evidence="10">Glu-ADT subunit A</shortName>
        <ecNumber evidence="3 10">6.3.5.7</ecNumber>
    </recommendedName>
</protein>
<dbReference type="Gene3D" id="3.90.1300.10">
    <property type="entry name" value="Amidase signature (AS) domain"/>
    <property type="match status" value="1"/>
</dbReference>
<dbReference type="NCBIfam" id="TIGR00132">
    <property type="entry name" value="gatA"/>
    <property type="match status" value="1"/>
</dbReference>
<evidence type="ECO:0000256" key="4">
    <source>
        <dbReference type="ARBA" id="ARBA00014428"/>
    </source>
</evidence>
<dbReference type="PANTHER" id="PTHR11895">
    <property type="entry name" value="TRANSAMIDASE"/>
    <property type="match status" value="1"/>
</dbReference>
<comment type="catalytic activity">
    <reaction evidence="9 10">
        <text>L-glutamyl-tRNA(Gln) + L-glutamine + ATP + H2O = L-glutaminyl-tRNA(Gln) + L-glutamate + ADP + phosphate + H(+)</text>
        <dbReference type="Rhea" id="RHEA:17521"/>
        <dbReference type="Rhea" id="RHEA-COMP:9681"/>
        <dbReference type="Rhea" id="RHEA-COMP:9684"/>
        <dbReference type="ChEBI" id="CHEBI:15377"/>
        <dbReference type="ChEBI" id="CHEBI:15378"/>
        <dbReference type="ChEBI" id="CHEBI:29985"/>
        <dbReference type="ChEBI" id="CHEBI:30616"/>
        <dbReference type="ChEBI" id="CHEBI:43474"/>
        <dbReference type="ChEBI" id="CHEBI:58359"/>
        <dbReference type="ChEBI" id="CHEBI:78520"/>
        <dbReference type="ChEBI" id="CHEBI:78521"/>
        <dbReference type="ChEBI" id="CHEBI:456216"/>
        <dbReference type="EC" id="6.3.5.7"/>
    </reaction>
</comment>
<dbReference type="GO" id="GO:0050567">
    <property type="term" value="F:glutaminyl-tRNA synthase (glutamine-hydrolyzing) activity"/>
    <property type="evidence" value="ECO:0007669"/>
    <property type="project" value="UniProtKB-UniRule"/>
</dbReference>
<comment type="function">
    <text evidence="10">Allows the formation of correctly charged Gln-tRNA(Gln) through the transamidation of misacylated Glu-tRNA(Gln) in organisms which lack glutaminyl-tRNA synthetase. The reaction takes place in the presence of glutamine and ATP through an activated gamma-phospho-Glu-tRNA(Gln).</text>
</comment>
<dbReference type="Proteomes" id="UP000196368">
    <property type="component" value="Unassembled WGS sequence"/>
</dbReference>
<evidence type="ECO:0000256" key="1">
    <source>
        <dbReference type="ARBA" id="ARBA00008069"/>
    </source>
</evidence>
<keyword evidence="6 10" id="KW-0547">Nucleotide-binding</keyword>
<comment type="similarity">
    <text evidence="1 10">Belongs to the amidase family. GatA subfamily.</text>
</comment>
<dbReference type="PROSITE" id="PS00571">
    <property type="entry name" value="AMIDASES"/>
    <property type="match status" value="1"/>
</dbReference>
<evidence type="ECO:0000313" key="13">
    <source>
        <dbReference type="Proteomes" id="UP000196368"/>
    </source>
</evidence>
<evidence type="ECO:0000259" key="11">
    <source>
        <dbReference type="Pfam" id="PF01425"/>
    </source>
</evidence>
<keyword evidence="5 10" id="KW-0436">Ligase</keyword>
<feature type="active site" description="Charge relay system" evidence="10">
    <location>
        <position position="75"/>
    </location>
</feature>
<accession>A0A1Y4DBP3</accession>